<evidence type="ECO:0000313" key="12">
    <source>
        <dbReference type="EMBL" id="EFR53897.1"/>
    </source>
</evidence>
<dbReference type="InterPro" id="IPR023997">
    <property type="entry name" value="TonB-dep_OMP_SusC/RagA_CS"/>
</dbReference>
<dbReference type="Pfam" id="PF00593">
    <property type="entry name" value="TonB_dep_Rec_b-barrel"/>
    <property type="match status" value="1"/>
</dbReference>
<dbReference type="NCBIfam" id="TIGR04057">
    <property type="entry name" value="SusC_RagA_signa"/>
    <property type="match status" value="1"/>
</dbReference>
<feature type="domain" description="TonB-dependent receptor-like beta-barrel" evidence="10">
    <location>
        <begin position="469"/>
        <end position="863"/>
    </location>
</feature>
<gene>
    <name evidence="12" type="ORF">BFAG_02594</name>
</gene>
<dbReference type="SUPFAM" id="SSF49464">
    <property type="entry name" value="Carboxypeptidase regulatory domain-like"/>
    <property type="match status" value="1"/>
</dbReference>
<dbReference type="EMBL" id="EQ973214">
    <property type="protein sequence ID" value="EFR53897.1"/>
    <property type="molecule type" value="Genomic_DNA"/>
</dbReference>
<proteinExistence type="inferred from homology"/>
<protein>
    <submittedName>
        <fullName evidence="12">TonB-linked outer membrane protein, SusC/RagA family</fullName>
    </submittedName>
</protein>
<dbReference type="InterPro" id="IPR037066">
    <property type="entry name" value="Plug_dom_sf"/>
</dbReference>
<dbReference type="Pfam" id="PF07715">
    <property type="entry name" value="Plug"/>
    <property type="match status" value="1"/>
</dbReference>
<dbReference type="Proteomes" id="UP000005101">
    <property type="component" value="Unassembled WGS sequence"/>
</dbReference>
<comment type="similarity">
    <text evidence="8 9">Belongs to the TonB-dependent receptor family.</text>
</comment>
<keyword evidence="4 8" id="KW-0812">Transmembrane</keyword>
<keyword evidence="2 8" id="KW-0813">Transport</keyword>
<dbReference type="Gene3D" id="2.40.170.20">
    <property type="entry name" value="TonB-dependent receptor, beta-barrel domain"/>
    <property type="match status" value="1"/>
</dbReference>
<dbReference type="InterPro" id="IPR036942">
    <property type="entry name" value="Beta-barrel_TonB_sf"/>
</dbReference>
<evidence type="ECO:0000256" key="8">
    <source>
        <dbReference type="PROSITE-ProRule" id="PRU01360"/>
    </source>
</evidence>
<dbReference type="Pfam" id="PF13715">
    <property type="entry name" value="CarbopepD_reg_2"/>
    <property type="match status" value="1"/>
</dbReference>
<name>A0ABN0BLY4_BACFG</name>
<evidence type="ECO:0000259" key="11">
    <source>
        <dbReference type="Pfam" id="PF07715"/>
    </source>
</evidence>
<keyword evidence="7 8" id="KW-0998">Cell outer membrane</keyword>
<evidence type="ECO:0000256" key="7">
    <source>
        <dbReference type="ARBA" id="ARBA00023237"/>
    </source>
</evidence>
<reference evidence="12 13" key="1">
    <citation type="submission" date="2008-12" db="EMBL/GenBank/DDBJ databases">
        <title>Annotation of Bacteroides fragilis strain 3_1_12.</title>
        <authorList>
            <consortium name="The Broad Institute Genome Sequencing Platform"/>
            <person name="Ward D."/>
            <person name="Young S.K."/>
            <person name="Kodira C.D."/>
            <person name="Zeng Q."/>
            <person name="Koehrsen M."/>
            <person name="Alvarado L."/>
            <person name="Berlin A."/>
            <person name="Borenstein D."/>
            <person name="Chen Z."/>
            <person name="Engels R."/>
            <person name="Freedman E."/>
            <person name="Gellesch M."/>
            <person name="Goldberg J."/>
            <person name="Griggs A."/>
            <person name="Gujja S."/>
            <person name="Heiman D."/>
            <person name="Hepburn T."/>
            <person name="Howarth C."/>
            <person name="Jen D."/>
            <person name="Larson L."/>
            <person name="Lewis B."/>
            <person name="Mehta T."/>
            <person name="Park D."/>
            <person name="Pearson M."/>
            <person name="Roberts A."/>
            <person name="Saif S."/>
            <person name="Shea T."/>
            <person name="Shenoy N."/>
            <person name="Sisk P."/>
            <person name="Stolte C."/>
            <person name="Sykes S."/>
            <person name="Walk T."/>
            <person name="White J."/>
            <person name="Yandava C."/>
            <person name="Allen-Vercoe E."/>
            <person name="Strauss J."/>
            <person name="Ambrose C."/>
            <person name="Lander E."/>
            <person name="Nusbaum C."/>
            <person name="Galagan J."/>
            <person name="Birren B."/>
        </authorList>
    </citation>
    <scope>NUCLEOTIDE SEQUENCE [LARGE SCALE GENOMIC DNA]</scope>
    <source>
        <strain evidence="12 13">3_1_12</strain>
    </source>
</reference>
<dbReference type="InterPro" id="IPR008969">
    <property type="entry name" value="CarboxyPept-like_regulatory"/>
</dbReference>
<dbReference type="Gene3D" id="2.60.40.1120">
    <property type="entry name" value="Carboxypeptidase-like, regulatory domain"/>
    <property type="match status" value="1"/>
</dbReference>
<organism evidence="12 13">
    <name type="scientific">Bacteroides fragilis 3_1_12</name>
    <dbReference type="NCBI Taxonomy" id="457424"/>
    <lineage>
        <taxon>Bacteria</taxon>
        <taxon>Pseudomonadati</taxon>
        <taxon>Bacteroidota</taxon>
        <taxon>Bacteroidia</taxon>
        <taxon>Bacteroidales</taxon>
        <taxon>Bacteroidaceae</taxon>
        <taxon>Bacteroides</taxon>
    </lineage>
</organism>
<accession>A0ABN0BLY4</accession>
<keyword evidence="3 8" id="KW-1134">Transmembrane beta strand</keyword>
<evidence type="ECO:0000259" key="10">
    <source>
        <dbReference type="Pfam" id="PF00593"/>
    </source>
</evidence>
<evidence type="ECO:0000256" key="6">
    <source>
        <dbReference type="ARBA" id="ARBA00023136"/>
    </source>
</evidence>
<dbReference type="PROSITE" id="PS52016">
    <property type="entry name" value="TONB_DEPENDENT_REC_3"/>
    <property type="match status" value="1"/>
</dbReference>
<evidence type="ECO:0000256" key="4">
    <source>
        <dbReference type="ARBA" id="ARBA00022692"/>
    </source>
</evidence>
<evidence type="ECO:0000256" key="1">
    <source>
        <dbReference type="ARBA" id="ARBA00004571"/>
    </source>
</evidence>
<keyword evidence="6 8" id="KW-0472">Membrane</keyword>
<dbReference type="InterPro" id="IPR039426">
    <property type="entry name" value="TonB-dep_rcpt-like"/>
</dbReference>
<dbReference type="NCBIfam" id="TIGR04056">
    <property type="entry name" value="OMP_RagA_SusC"/>
    <property type="match status" value="1"/>
</dbReference>
<evidence type="ECO:0000256" key="3">
    <source>
        <dbReference type="ARBA" id="ARBA00022452"/>
    </source>
</evidence>
<evidence type="ECO:0000256" key="2">
    <source>
        <dbReference type="ARBA" id="ARBA00022448"/>
    </source>
</evidence>
<dbReference type="InterPro" id="IPR012910">
    <property type="entry name" value="Plug_dom"/>
</dbReference>
<sequence length="1137" mass="125225">MFIGSGNAVAASTASGSAYEVTEQLQSQAISGVVTDANGEPVIGASVSEKGTTNGTITDINGKFSLNVKPGAVLKVTFVGYKPHEVKATRTMKIILTEDSELLDEVVVVGYGTQKKENLTGAVASVDVNKTLSSRPIADVGRGLQGTTPGLSVVIPSGEIGSDPTMKIRGQIGSINGGSAPLILMDNVEIPSIQMVNPDDIESISVLKDAAASSIYGAKAAFGVVLITTKKGAKQESINVSYSGNFSWQNISKKMEMGGIDALEYSVEAFKRVGGTVAGAFVQITEEGLVKAKEWDQKYGGKLGPNDPYVYGRDWYVDANNRKIGLRTFDPYDYMIKEWTPSMTHNLSVNGKSGRTTYNIGFGYLDQTGLMKPAKDDDFKRYNGSLRISTDINKYVTVRAGAMYSKREKRYAYATSSTTADPWLYLYRWGPNMPMGYDDEGNIIRSPHSEVAQANTASRAYNYINVNVGATVNIMKNWKLDIDYTHAANEYVLKTPGTRYTALNSWGGAVAKNDASGNRIYVNEAGETVAAGTSGAMPAYKLGMTEYTAHGANPDHMYRRSETTNQDTWNISTTYDWKVDKNNAFKFLVGMNRVTYDEEYNWSRKGDLSDITNPQFDLAVGLQEASGGYDWEGQLGFFGRINYALKDRYLLEANLRYDATSKFPDNLQWRWFPSFSAGWRASEEAFMQWMKPAVTSLKFRGSWGIIGDQTVSNSLYIPTMSTGQLNWLDESGNKLVYVSTPSAVASNITWQDIQTVDVGLDARFLDGELGLTVDWYQRDTKNMIVPGAGVTLAFGTGAPKGNFGSLRTRGWEIALDYNHRFSNGLGINAMATLSDAETEITKYSDTRVVSDWYVGKKYGEIWGYQTERLYQKDDFVYNGDQIVTTWALNGKEVAQGTKGAKKVNKLKGDNPVYQDFLQSGNFVFGPGDVKFADLNGDGLIDSGSGTVDDPGDRKVIGNSTPRYEYGFRLGADYKGFDFSVFFQGVGKREVWGNGFLAIAGYNSSDGAMPQAIAGNYWREDRTDAFYPRPYNLAGSNNSLNMVTQSRYLLDMSYLRMKNITIGYSIPADILRKVRMQKARIYMSLENFVTWDNLNGLPIDPEEVQGFSMFNTDNYNSGRTGVGTPTFKSLSVGIQLNF</sequence>
<feature type="domain" description="TonB-dependent receptor plug" evidence="11">
    <location>
        <begin position="118"/>
        <end position="224"/>
    </location>
</feature>
<keyword evidence="5 9" id="KW-0798">TonB box</keyword>
<dbReference type="SUPFAM" id="SSF56935">
    <property type="entry name" value="Porins"/>
    <property type="match status" value="1"/>
</dbReference>
<dbReference type="InterPro" id="IPR023996">
    <property type="entry name" value="TonB-dep_OMP_SusC/RagA"/>
</dbReference>
<evidence type="ECO:0000256" key="5">
    <source>
        <dbReference type="ARBA" id="ARBA00023077"/>
    </source>
</evidence>
<evidence type="ECO:0000256" key="9">
    <source>
        <dbReference type="RuleBase" id="RU003357"/>
    </source>
</evidence>
<dbReference type="InterPro" id="IPR000531">
    <property type="entry name" value="Beta-barrel_TonB"/>
</dbReference>
<evidence type="ECO:0000313" key="13">
    <source>
        <dbReference type="Proteomes" id="UP000005101"/>
    </source>
</evidence>
<dbReference type="Gene3D" id="2.170.130.10">
    <property type="entry name" value="TonB-dependent receptor, plug domain"/>
    <property type="match status" value="1"/>
</dbReference>
<keyword evidence="13" id="KW-1185">Reference proteome</keyword>
<comment type="subcellular location">
    <subcellularLocation>
        <location evidence="1 8">Cell outer membrane</location>
        <topology evidence="1 8">Multi-pass membrane protein</topology>
    </subcellularLocation>
</comment>